<dbReference type="InterPro" id="IPR019577">
    <property type="entry name" value="SPARC/Testican_Ca-bd-dom"/>
</dbReference>
<keyword evidence="6" id="KW-0325">Glycoprotein</keyword>
<sequence>MKWHKLLLIIASLAFIVGTFADDEFEIPDDIDDEDLDEDEEILRLLEEKRILEDIKRENQKAREVASKYHEEHGLAQGTETRLIYDPCTKIHCQAGRVCITNKDNTAECVCIPECPEEYDPRRKVCTNRNETWASDCEVHQQRCFCDQKDSRCTNPKNSHIHIDYFGECKQIQQCSEEEMLDFPRRMKEWLFHVMRELAERQELDRKLVEKMTHVESELNKKWARAAVWKFCDLDMTHDQSVSRHELFPIRAPLLSLEHCIAPFLESCDSNNDHRISLKEWGKCLGLEDGELEDRCEDLLSSKETSVKSNEV</sequence>
<dbReference type="PANTHER" id="PTHR13866:SF14">
    <property type="entry name" value="BM-40"/>
    <property type="match status" value="1"/>
</dbReference>
<dbReference type="GO" id="GO:0005518">
    <property type="term" value="F:collagen binding"/>
    <property type="evidence" value="ECO:0007669"/>
    <property type="project" value="TreeGrafter"/>
</dbReference>
<comment type="subcellular location">
    <subcellularLocation>
        <location evidence="1">Secreted</location>
    </subcellularLocation>
</comment>
<evidence type="ECO:0000256" key="4">
    <source>
        <dbReference type="ARBA" id="ARBA00022837"/>
    </source>
</evidence>
<feature type="coiled-coil region" evidence="7">
    <location>
        <begin position="45"/>
        <end position="72"/>
    </location>
</feature>
<dbReference type="Gene3D" id="3.30.60.30">
    <property type="match status" value="1"/>
</dbReference>
<feature type="chain" id="PRO_5039897346" description="Kazal-like domain-containing protein" evidence="8">
    <location>
        <begin position="22"/>
        <end position="312"/>
    </location>
</feature>
<evidence type="ECO:0000256" key="3">
    <source>
        <dbReference type="ARBA" id="ARBA00022729"/>
    </source>
</evidence>
<feature type="domain" description="Kazal-like" evidence="9">
    <location>
        <begin position="110"/>
        <end position="171"/>
    </location>
</feature>
<dbReference type="Pfam" id="PF10591">
    <property type="entry name" value="SPARC_Ca_bdg"/>
    <property type="match status" value="1"/>
</dbReference>
<dbReference type="EMBL" id="JADBJN010000003">
    <property type="protein sequence ID" value="KAG5671451.1"/>
    <property type="molecule type" value="Genomic_DNA"/>
</dbReference>
<evidence type="ECO:0000256" key="7">
    <source>
        <dbReference type="SAM" id="Coils"/>
    </source>
</evidence>
<evidence type="ECO:0000256" key="1">
    <source>
        <dbReference type="ARBA" id="ARBA00004613"/>
    </source>
</evidence>
<dbReference type="AlphaFoldDB" id="A0A9J6BPW2"/>
<evidence type="ECO:0000256" key="6">
    <source>
        <dbReference type="ARBA" id="ARBA00023180"/>
    </source>
</evidence>
<dbReference type="GO" id="GO:0005615">
    <property type="term" value="C:extracellular space"/>
    <property type="evidence" value="ECO:0007669"/>
    <property type="project" value="TreeGrafter"/>
</dbReference>
<dbReference type="Proteomes" id="UP001107558">
    <property type="component" value="Chromosome 3"/>
</dbReference>
<reference evidence="10" key="1">
    <citation type="submission" date="2021-03" db="EMBL/GenBank/DDBJ databases">
        <title>Chromosome level genome of the anhydrobiotic midge Polypedilum vanderplanki.</title>
        <authorList>
            <person name="Yoshida Y."/>
            <person name="Kikawada T."/>
            <person name="Gusev O."/>
        </authorList>
    </citation>
    <scope>NUCLEOTIDE SEQUENCE</scope>
    <source>
        <strain evidence="10">NIAS01</strain>
        <tissue evidence="10">Whole body or cell culture</tissue>
    </source>
</reference>
<dbReference type="InterPro" id="IPR037641">
    <property type="entry name" value="SPARC_FS"/>
</dbReference>
<dbReference type="PROSITE" id="PS51465">
    <property type="entry name" value="KAZAL_2"/>
    <property type="match status" value="1"/>
</dbReference>
<dbReference type="Gene3D" id="1.10.238.10">
    <property type="entry name" value="EF-hand"/>
    <property type="match status" value="1"/>
</dbReference>
<evidence type="ECO:0000313" key="11">
    <source>
        <dbReference type="Proteomes" id="UP001107558"/>
    </source>
</evidence>
<evidence type="ECO:0000256" key="5">
    <source>
        <dbReference type="ARBA" id="ARBA00023157"/>
    </source>
</evidence>
<keyword evidence="5" id="KW-1015">Disulfide bond</keyword>
<keyword evidence="7" id="KW-0175">Coiled coil</keyword>
<dbReference type="InterPro" id="IPR036058">
    <property type="entry name" value="Kazal_dom_sf"/>
</dbReference>
<evidence type="ECO:0000313" key="10">
    <source>
        <dbReference type="EMBL" id="KAG5671451.1"/>
    </source>
</evidence>
<keyword evidence="2" id="KW-0964">Secreted</keyword>
<comment type="caution">
    <text evidence="10">The sequence shown here is derived from an EMBL/GenBank/DDBJ whole genome shotgun (WGS) entry which is preliminary data.</text>
</comment>
<keyword evidence="3 8" id="KW-0732">Signal</keyword>
<keyword evidence="4" id="KW-0106">Calcium</keyword>
<name>A0A9J6BPW2_POLVA</name>
<dbReference type="InterPro" id="IPR018247">
    <property type="entry name" value="EF_Hand_1_Ca_BS"/>
</dbReference>
<dbReference type="PROSITE" id="PS00018">
    <property type="entry name" value="EF_HAND_1"/>
    <property type="match status" value="1"/>
</dbReference>
<keyword evidence="11" id="KW-1185">Reference proteome</keyword>
<dbReference type="InterPro" id="IPR011992">
    <property type="entry name" value="EF-hand-dom_pair"/>
</dbReference>
<dbReference type="GO" id="GO:0005509">
    <property type="term" value="F:calcium ion binding"/>
    <property type="evidence" value="ECO:0007669"/>
    <property type="project" value="InterPro"/>
</dbReference>
<gene>
    <name evidence="10" type="ORF">PVAND_001647</name>
</gene>
<organism evidence="10 11">
    <name type="scientific">Polypedilum vanderplanki</name>
    <name type="common">Sleeping chironomid midge</name>
    <dbReference type="NCBI Taxonomy" id="319348"/>
    <lineage>
        <taxon>Eukaryota</taxon>
        <taxon>Metazoa</taxon>
        <taxon>Ecdysozoa</taxon>
        <taxon>Arthropoda</taxon>
        <taxon>Hexapoda</taxon>
        <taxon>Insecta</taxon>
        <taxon>Pterygota</taxon>
        <taxon>Neoptera</taxon>
        <taxon>Endopterygota</taxon>
        <taxon>Diptera</taxon>
        <taxon>Nematocera</taxon>
        <taxon>Chironomoidea</taxon>
        <taxon>Chironomidae</taxon>
        <taxon>Chironominae</taxon>
        <taxon>Polypedilum</taxon>
        <taxon>Polypedilum</taxon>
    </lineage>
</organism>
<accession>A0A9J6BPW2</accession>
<feature type="signal peptide" evidence="8">
    <location>
        <begin position="1"/>
        <end position="21"/>
    </location>
</feature>
<dbReference type="CDD" id="cd01328">
    <property type="entry name" value="FSL_SPARC"/>
    <property type="match status" value="1"/>
</dbReference>
<protein>
    <recommendedName>
        <fullName evidence="9">Kazal-like domain-containing protein</fullName>
    </recommendedName>
</protein>
<evidence type="ECO:0000256" key="8">
    <source>
        <dbReference type="SAM" id="SignalP"/>
    </source>
</evidence>
<dbReference type="PANTHER" id="PTHR13866">
    <property type="entry name" value="SPARC OSTEONECTIN"/>
    <property type="match status" value="1"/>
</dbReference>
<dbReference type="GO" id="GO:0050840">
    <property type="term" value="F:extracellular matrix binding"/>
    <property type="evidence" value="ECO:0007669"/>
    <property type="project" value="TreeGrafter"/>
</dbReference>
<dbReference type="SUPFAM" id="SSF47473">
    <property type="entry name" value="EF-hand"/>
    <property type="match status" value="1"/>
</dbReference>
<evidence type="ECO:0000259" key="9">
    <source>
        <dbReference type="PROSITE" id="PS51465"/>
    </source>
</evidence>
<proteinExistence type="predicted"/>
<dbReference type="SUPFAM" id="SSF100895">
    <property type="entry name" value="Kazal-type serine protease inhibitors"/>
    <property type="match status" value="1"/>
</dbReference>
<dbReference type="InterPro" id="IPR002350">
    <property type="entry name" value="Kazal_dom"/>
</dbReference>
<dbReference type="OrthoDB" id="9972865at2759"/>
<evidence type="ECO:0000256" key="2">
    <source>
        <dbReference type="ARBA" id="ARBA00022525"/>
    </source>
</evidence>